<feature type="compositionally biased region" description="Acidic residues" evidence="2">
    <location>
        <begin position="99"/>
        <end position="115"/>
    </location>
</feature>
<keyword evidence="3" id="KW-0132">Cell division</keyword>
<evidence type="ECO:0000313" key="4">
    <source>
        <dbReference type="Proteomes" id="UP000002630"/>
    </source>
</evidence>
<evidence type="ECO:0000256" key="2">
    <source>
        <dbReference type="SAM" id="MobiDB-lite"/>
    </source>
</evidence>
<dbReference type="PANTHER" id="PTHR15323">
    <property type="entry name" value="D123 PROTEIN"/>
    <property type="match status" value="1"/>
</dbReference>
<feature type="region of interest" description="Disordered" evidence="2">
    <location>
        <begin position="93"/>
        <end position="117"/>
    </location>
</feature>
<sequence>MVPNVGAGDTSEDAVQELNNTEAAAAAAETPEPSGVSPAPTQGHVLNCQFGRWHPVFKHCTPRSVVLKLPEDVVRYLQQDGVVLPKGFQMSCGEGVRDDSDDEVDWGNEDEDEQDRPDFPDLHALLSDAIASLGGAVFPKLNWSCPKDAAWVNGGSLKCKLPGDVLCLIKSSTFISHDLNHAFDACTGSSISRPETFTLVLRKWCNLHPSMLFRCFVRERRLVGVCQRDCTSYYGFLEEEADRLSTLLEEFFAAEVCKKFADPDCVADVYVDNRSRVWLLDMNPFSGVTDSLLFDWSEDSLAAPLPPRPPTLDRGEETLPPGVAMRIHFDPSSTHGDQASSTPSGTVAARSNDPSDSQQGPPGGRTRATGVLERATGITLAGGGEGRDFEFRCVPSSLHMVPDPMGRYRGPADVGMGTLACGTGGNGGLELEDLIESCRLAEKDD</sequence>
<dbReference type="GO" id="GO:0051301">
    <property type="term" value="P:cell division"/>
    <property type="evidence" value="ECO:0007669"/>
    <property type="project" value="UniProtKB-KW"/>
</dbReference>
<dbReference type="InParanoid" id="D8LE97"/>
<gene>
    <name evidence="3" type="ORF">Esi_0013_0099</name>
</gene>
<dbReference type="OrthoDB" id="360540at2759"/>
<feature type="compositionally biased region" description="Polar residues" evidence="2">
    <location>
        <begin position="331"/>
        <end position="345"/>
    </location>
</feature>
<dbReference type="PANTHER" id="PTHR15323:SF6">
    <property type="entry name" value="CELL DIVISION CYCLE PROTEIN 123 HOMOLOG"/>
    <property type="match status" value="1"/>
</dbReference>
<comment type="similarity">
    <text evidence="1">Belongs to the CDC123 family.</text>
</comment>
<accession>D8LE97</accession>
<dbReference type="GO" id="GO:0005737">
    <property type="term" value="C:cytoplasm"/>
    <property type="evidence" value="ECO:0007669"/>
    <property type="project" value="TreeGrafter"/>
</dbReference>
<keyword evidence="4" id="KW-1185">Reference proteome</keyword>
<keyword evidence="3" id="KW-0131">Cell cycle</keyword>
<feature type="region of interest" description="Disordered" evidence="2">
    <location>
        <begin position="324"/>
        <end position="369"/>
    </location>
</feature>
<dbReference type="AlphaFoldDB" id="D8LE97"/>
<name>D8LE97_ECTSI</name>
<protein>
    <submittedName>
        <fullName evidence="3">Cell division cycle 123 homolog (S. cerevisiae)</fullName>
    </submittedName>
</protein>
<organism evidence="3 4">
    <name type="scientific">Ectocarpus siliculosus</name>
    <name type="common">Brown alga</name>
    <name type="synonym">Conferva siliculosa</name>
    <dbReference type="NCBI Taxonomy" id="2880"/>
    <lineage>
        <taxon>Eukaryota</taxon>
        <taxon>Sar</taxon>
        <taxon>Stramenopiles</taxon>
        <taxon>Ochrophyta</taxon>
        <taxon>PX clade</taxon>
        <taxon>Phaeophyceae</taxon>
        <taxon>Ectocarpales</taxon>
        <taxon>Ectocarpaceae</taxon>
        <taxon>Ectocarpus</taxon>
    </lineage>
</organism>
<evidence type="ECO:0000313" key="3">
    <source>
        <dbReference type="EMBL" id="CBN74177.1"/>
    </source>
</evidence>
<dbReference type="STRING" id="2880.D8LE97"/>
<dbReference type="EMBL" id="FN649760">
    <property type="protein sequence ID" value="CBN74177.1"/>
    <property type="molecule type" value="Genomic_DNA"/>
</dbReference>
<dbReference type="Pfam" id="PF07065">
    <property type="entry name" value="D123"/>
    <property type="match status" value="1"/>
</dbReference>
<dbReference type="eggNOG" id="KOG2983">
    <property type="taxonomic scope" value="Eukaryota"/>
</dbReference>
<evidence type="ECO:0000256" key="1">
    <source>
        <dbReference type="ARBA" id="ARBA00011047"/>
    </source>
</evidence>
<proteinExistence type="inferred from homology"/>
<dbReference type="InterPro" id="IPR009772">
    <property type="entry name" value="CDC123"/>
</dbReference>
<reference evidence="3 4" key="1">
    <citation type="journal article" date="2010" name="Nature">
        <title>The Ectocarpus genome and the independent evolution of multicellularity in brown algae.</title>
        <authorList>
            <person name="Cock J.M."/>
            <person name="Sterck L."/>
            <person name="Rouze P."/>
            <person name="Scornet D."/>
            <person name="Allen A.E."/>
            <person name="Amoutzias G."/>
            <person name="Anthouard V."/>
            <person name="Artiguenave F."/>
            <person name="Aury J.M."/>
            <person name="Badger J.H."/>
            <person name="Beszteri B."/>
            <person name="Billiau K."/>
            <person name="Bonnet E."/>
            <person name="Bothwell J.H."/>
            <person name="Bowler C."/>
            <person name="Boyen C."/>
            <person name="Brownlee C."/>
            <person name="Carrano C.J."/>
            <person name="Charrier B."/>
            <person name="Cho G.Y."/>
            <person name="Coelho S.M."/>
            <person name="Collen J."/>
            <person name="Corre E."/>
            <person name="Da Silva C."/>
            <person name="Delage L."/>
            <person name="Delaroque N."/>
            <person name="Dittami S.M."/>
            <person name="Doulbeau S."/>
            <person name="Elias M."/>
            <person name="Farnham G."/>
            <person name="Gachon C.M."/>
            <person name="Gschloessl B."/>
            <person name="Heesch S."/>
            <person name="Jabbari K."/>
            <person name="Jubin C."/>
            <person name="Kawai H."/>
            <person name="Kimura K."/>
            <person name="Kloareg B."/>
            <person name="Kupper F.C."/>
            <person name="Lang D."/>
            <person name="Le Bail A."/>
            <person name="Leblanc C."/>
            <person name="Lerouge P."/>
            <person name="Lohr M."/>
            <person name="Lopez P.J."/>
            <person name="Martens C."/>
            <person name="Maumus F."/>
            <person name="Michel G."/>
            <person name="Miranda-Saavedra D."/>
            <person name="Morales J."/>
            <person name="Moreau H."/>
            <person name="Motomura T."/>
            <person name="Nagasato C."/>
            <person name="Napoli C.A."/>
            <person name="Nelson D.R."/>
            <person name="Nyvall-Collen P."/>
            <person name="Peters A.F."/>
            <person name="Pommier C."/>
            <person name="Potin P."/>
            <person name="Poulain J."/>
            <person name="Quesneville H."/>
            <person name="Read B."/>
            <person name="Rensing S.A."/>
            <person name="Ritter A."/>
            <person name="Rousvoal S."/>
            <person name="Samanta M."/>
            <person name="Samson G."/>
            <person name="Schroeder D.C."/>
            <person name="Segurens B."/>
            <person name="Strittmatter M."/>
            <person name="Tonon T."/>
            <person name="Tregear J.W."/>
            <person name="Valentin K."/>
            <person name="von Dassow P."/>
            <person name="Yamagishi T."/>
            <person name="Van de Peer Y."/>
            <person name="Wincker P."/>
        </authorList>
    </citation>
    <scope>NUCLEOTIDE SEQUENCE [LARGE SCALE GENOMIC DNA]</scope>
    <source>
        <strain evidence="4">Ec32 / CCAP1310/4</strain>
    </source>
</reference>
<dbReference type="Proteomes" id="UP000002630">
    <property type="component" value="Unassembled WGS sequence"/>
</dbReference>